<feature type="region of interest" description="Disordered" evidence="5">
    <location>
        <begin position="287"/>
        <end position="306"/>
    </location>
</feature>
<evidence type="ECO:0000256" key="5">
    <source>
        <dbReference type="SAM" id="MobiDB-lite"/>
    </source>
</evidence>
<keyword evidence="1 3" id="KW-0479">Metal-binding</keyword>
<sequence>MQSSSCAICISLLDRNDDIFSTICGHVFHMPCLSQWLERSKNCPQCREKLSSSKIFRLYFNFNANESIKEDAASLQHRVDNMQFQLDLKETSIKEANRKYTEMKKQRDLLRAEVLKCESELAKKESAIFALQEQARYLKTAADEKNIIEAKFQSLKSKIDEYQAIQKLLTSPAAATEELIACTQDVSKLSVYVSVLKRQLEAEQHRRRELRDLMKDMRNELKKLLQEKNKMEEVKTKLEIDNDALEAQNRRLRDQVEKNPETKREDDEVKEESFDFRSQFPSVKRQKLNNLTKVKPDADLNDEENDPLAHMHSFKVTSARDHSSNSRNKALSSDSILKKKTRLAATATTRLPKPDDRYIPDGLGGYMKVEQFPVSRQAKKSQSPKKTSLKRKLDDSKNHKIDSFIDLT</sequence>
<feature type="region of interest" description="Disordered" evidence="5">
    <location>
        <begin position="251"/>
        <end position="274"/>
    </location>
</feature>
<dbReference type="SUPFAM" id="SSF57850">
    <property type="entry name" value="RING/U-box"/>
    <property type="match status" value="1"/>
</dbReference>
<reference evidence="9" key="2">
    <citation type="submission" date="2025-04" db="UniProtKB">
        <authorList>
            <consortium name="RefSeq"/>
        </authorList>
    </citation>
    <scope>IDENTIFICATION</scope>
    <source>
        <strain evidence="9">USDA-PBARC FA_bdor</strain>
        <tissue evidence="9">Whole organism</tissue>
    </source>
</reference>
<feature type="region of interest" description="Disordered" evidence="5">
    <location>
        <begin position="370"/>
        <end position="395"/>
    </location>
</feature>
<evidence type="ECO:0000313" key="9">
    <source>
        <dbReference type="RefSeq" id="XP_011315446.1"/>
    </source>
</evidence>
<gene>
    <name evidence="7" type="primary">TRAIP_0</name>
    <name evidence="9" type="synonym">nopo</name>
    <name evidence="7" type="ORF">g.30749</name>
</gene>
<name>A0A0C9RNE7_9HYME</name>
<feature type="region of interest" description="Disordered" evidence="5">
    <location>
        <begin position="315"/>
        <end position="335"/>
    </location>
</feature>
<dbReference type="RefSeq" id="XP_011315446.1">
    <property type="nucleotide sequence ID" value="XM_011317144.1"/>
</dbReference>
<dbReference type="Pfam" id="PF13639">
    <property type="entry name" value="zf-RING_2"/>
    <property type="match status" value="1"/>
</dbReference>
<dbReference type="SMART" id="SM00184">
    <property type="entry name" value="RING"/>
    <property type="match status" value="1"/>
</dbReference>
<dbReference type="KEGG" id="fas:105274221"/>
<keyword evidence="8" id="KW-1185">Reference proteome</keyword>
<keyword evidence="2" id="KW-0862">Zinc</keyword>
<dbReference type="CTD" id="37083"/>
<feature type="region of interest" description="Disordered" evidence="5">
    <location>
        <begin position="345"/>
        <end position="364"/>
    </location>
</feature>
<proteinExistence type="predicted"/>
<dbReference type="InterPro" id="IPR013083">
    <property type="entry name" value="Znf_RING/FYVE/PHD"/>
</dbReference>
<dbReference type="GeneID" id="105274221"/>
<feature type="domain" description="RING-type" evidence="6">
    <location>
        <begin position="6"/>
        <end position="47"/>
    </location>
</feature>
<dbReference type="GO" id="GO:0031297">
    <property type="term" value="P:replication fork processing"/>
    <property type="evidence" value="ECO:0007669"/>
    <property type="project" value="TreeGrafter"/>
</dbReference>
<feature type="compositionally biased region" description="Basic residues" evidence="5">
    <location>
        <begin position="377"/>
        <end position="390"/>
    </location>
</feature>
<dbReference type="PANTHER" id="PTHR46569">
    <property type="entry name" value="E3 UBIQUITIN-PROTEIN LIGASE TRAIP"/>
    <property type="match status" value="1"/>
</dbReference>
<reference evidence="7" key="1">
    <citation type="submission" date="2015-01" db="EMBL/GenBank/DDBJ databases">
        <title>Transcriptome Assembly of Fopius arisanus.</title>
        <authorList>
            <person name="Geib S."/>
        </authorList>
    </citation>
    <scope>NUCLEOTIDE SEQUENCE</scope>
</reference>
<accession>A0A9R1UAW5</accession>
<evidence type="ECO:0000313" key="8">
    <source>
        <dbReference type="Proteomes" id="UP000694866"/>
    </source>
</evidence>
<protein>
    <submittedName>
        <fullName evidence="9">E3 ubiquitin-protein ligase TRAIP</fullName>
    </submittedName>
    <submittedName>
        <fullName evidence="7">TRAIP_0 protein</fullName>
    </submittedName>
</protein>
<accession>A0A0C9RNE7</accession>
<dbReference type="GO" id="GO:0016567">
    <property type="term" value="P:protein ubiquitination"/>
    <property type="evidence" value="ECO:0007669"/>
    <property type="project" value="TreeGrafter"/>
</dbReference>
<dbReference type="PROSITE" id="PS50089">
    <property type="entry name" value="ZF_RING_2"/>
    <property type="match status" value="1"/>
</dbReference>
<evidence type="ECO:0000256" key="1">
    <source>
        <dbReference type="ARBA" id="ARBA00022771"/>
    </source>
</evidence>
<dbReference type="InterPro" id="IPR001841">
    <property type="entry name" value="Znf_RING"/>
</dbReference>
<dbReference type="InterPro" id="IPR052639">
    <property type="entry name" value="TRAIP_ubiq-protein_ligase"/>
</dbReference>
<organism evidence="7">
    <name type="scientific">Fopius arisanus</name>
    <dbReference type="NCBI Taxonomy" id="64838"/>
    <lineage>
        <taxon>Eukaryota</taxon>
        <taxon>Metazoa</taxon>
        <taxon>Ecdysozoa</taxon>
        <taxon>Arthropoda</taxon>
        <taxon>Hexapoda</taxon>
        <taxon>Insecta</taxon>
        <taxon>Pterygota</taxon>
        <taxon>Neoptera</taxon>
        <taxon>Endopterygota</taxon>
        <taxon>Hymenoptera</taxon>
        <taxon>Apocrita</taxon>
        <taxon>Ichneumonoidea</taxon>
        <taxon>Braconidae</taxon>
        <taxon>Opiinae</taxon>
        <taxon>Fopius</taxon>
    </lineage>
</organism>
<dbReference type="Gene3D" id="3.30.40.10">
    <property type="entry name" value="Zinc/RING finger domain, C3HC4 (zinc finger)"/>
    <property type="match status" value="1"/>
</dbReference>
<dbReference type="GO" id="GO:0090734">
    <property type="term" value="C:site of DNA damage"/>
    <property type="evidence" value="ECO:0007669"/>
    <property type="project" value="TreeGrafter"/>
</dbReference>
<keyword evidence="1 3" id="KW-0863">Zinc-finger</keyword>
<dbReference type="AlphaFoldDB" id="A0A0C9RNE7"/>
<keyword evidence="4" id="KW-0175">Coiled coil</keyword>
<dbReference type="Proteomes" id="UP000694866">
    <property type="component" value="Unplaced"/>
</dbReference>
<dbReference type="EMBL" id="GBYB01015022">
    <property type="protein sequence ID" value="JAG84789.1"/>
    <property type="molecule type" value="Transcribed_RNA"/>
</dbReference>
<evidence type="ECO:0000313" key="7">
    <source>
        <dbReference type="EMBL" id="JAG84789.1"/>
    </source>
</evidence>
<dbReference type="OrthoDB" id="8062037at2759"/>
<dbReference type="PANTHER" id="PTHR46569:SF1">
    <property type="entry name" value="E3 UBIQUITIN-PROTEIN LIGASE RFWD3-RELATED"/>
    <property type="match status" value="1"/>
</dbReference>
<evidence type="ECO:0000256" key="2">
    <source>
        <dbReference type="ARBA" id="ARBA00022833"/>
    </source>
</evidence>
<feature type="compositionally biased region" description="Polar residues" evidence="5">
    <location>
        <begin position="325"/>
        <end position="335"/>
    </location>
</feature>
<evidence type="ECO:0000256" key="4">
    <source>
        <dbReference type="SAM" id="Coils"/>
    </source>
</evidence>
<dbReference type="GO" id="GO:0061630">
    <property type="term" value="F:ubiquitin protein ligase activity"/>
    <property type="evidence" value="ECO:0007669"/>
    <property type="project" value="TreeGrafter"/>
</dbReference>
<feature type="coiled-coil region" evidence="4">
    <location>
        <begin position="65"/>
        <end position="158"/>
    </location>
</feature>
<dbReference type="GO" id="GO:0008270">
    <property type="term" value="F:zinc ion binding"/>
    <property type="evidence" value="ECO:0007669"/>
    <property type="project" value="UniProtKB-KW"/>
</dbReference>
<evidence type="ECO:0000259" key="6">
    <source>
        <dbReference type="PROSITE" id="PS50089"/>
    </source>
</evidence>
<evidence type="ECO:0000256" key="3">
    <source>
        <dbReference type="PROSITE-ProRule" id="PRU00175"/>
    </source>
</evidence>
<dbReference type="GO" id="GO:0005634">
    <property type="term" value="C:nucleus"/>
    <property type="evidence" value="ECO:0007669"/>
    <property type="project" value="TreeGrafter"/>
</dbReference>